<dbReference type="Pfam" id="PF06013">
    <property type="entry name" value="WXG100"/>
    <property type="match status" value="1"/>
</dbReference>
<sequence length="89" mass="9919">MGGIYGGDPDAMKRLAGLFQKHGQELDQIIRDLNANTQSSQSIWQGPGANRFREAWAQAKPSFDKMVVAFQEAHRDINSRAEGFRNVGK</sequence>
<name>A0ABP3G0Q0_9ACTN</name>
<dbReference type="Proteomes" id="UP001501822">
    <property type="component" value="Unassembled WGS sequence"/>
</dbReference>
<accession>A0ABP3G0Q0</accession>
<dbReference type="NCBIfam" id="TIGR03930">
    <property type="entry name" value="WXG100_ESAT6"/>
    <property type="match status" value="1"/>
</dbReference>
<dbReference type="InterPro" id="IPR036689">
    <property type="entry name" value="ESAT-6-like_sf"/>
</dbReference>
<dbReference type="InterPro" id="IPR010310">
    <property type="entry name" value="T7SS_ESAT-6-like"/>
</dbReference>
<evidence type="ECO:0000313" key="1">
    <source>
        <dbReference type="EMBL" id="GAA0330952.1"/>
    </source>
</evidence>
<protein>
    <recommendedName>
        <fullName evidence="3">WXG100 family type VII secretion target</fullName>
    </recommendedName>
</protein>
<dbReference type="EMBL" id="BAAABM010000016">
    <property type="protein sequence ID" value="GAA0330952.1"/>
    <property type="molecule type" value="Genomic_DNA"/>
</dbReference>
<proteinExistence type="predicted"/>
<comment type="caution">
    <text evidence="1">The sequence shown here is derived from an EMBL/GenBank/DDBJ whole genome shotgun (WGS) entry which is preliminary data.</text>
</comment>
<dbReference type="RefSeq" id="WP_252805557.1">
    <property type="nucleotide sequence ID" value="NZ_BAAABM010000016.1"/>
</dbReference>
<organism evidence="1 2">
    <name type="scientific">Actinoallomurus spadix</name>
    <dbReference type="NCBI Taxonomy" id="79912"/>
    <lineage>
        <taxon>Bacteria</taxon>
        <taxon>Bacillati</taxon>
        <taxon>Actinomycetota</taxon>
        <taxon>Actinomycetes</taxon>
        <taxon>Streptosporangiales</taxon>
        <taxon>Thermomonosporaceae</taxon>
        <taxon>Actinoallomurus</taxon>
    </lineage>
</organism>
<reference evidence="2" key="1">
    <citation type="journal article" date="2019" name="Int. J. Syst. Evol. Microbiol.">
        <title>The Global Catalogue of Microorganisms (GCM) 10K type strain sequencing project: providing services to taxonomists for standard genome sequencing and annotation.</title>
        <authorList>
            <consortium name="The Broad Institute Genomics Platform"/>
            <consortium name="The Broad Institute Genome Sequencing Center for Infectious Disease"/>
            <person name="Wu L."/>
            <person name="Ma J."/>
        </authorList>
    </citation>
    <scope>NUCLEOTIDE SEQUENCE [LARGE SCALE GENOMIC DNA]</scope>
    <source>
        <strain evidence="2">JCM 3146</strain>
    </source>
</reference>
<keyword evidence="2" id="KW-1185">Reference proteome</keyword>
<gene>
    <name evidence="1" type="ORF">GCM10010151_20970</name>
</gene>
<evidence type="ECO:0000313" key="2">
    <source>
        <dbReference type="Proteomes" id="UP001501822"/>
    </source>
</evidence>
<dbReference type="SUPFAM" id="SSF140453">
    <property type="entry name" value="EsxAB dimer-like"/>
    <property type="match status" value="1"/>
</dbReference>
<dbReference type="Gene3D" id="1.10.287.1060">
    <property type="entry name" value="ESAT-6-like"/>
    <property type="match status" value="1"/>
</dbReference>
<evidence type="ECO:0008006" key="3">
    <source>
        <dbReference type="Google" id="ProtNLM"/>
    </source>
</evidence>